<keyword evidence="1" id="KW-0347">Helicase</keyword>
<dbReference type="InterPro" id="IPR027417">
    <property type="entry name" value="P-loop_NTPase"/>
</dbReference>
<dbReference type="PANTHER" id="PTHR47642">
    <property type="entry name" value="ATP-DEPENDENT DNA HELICASE"/>
    <property type="match status" value="1"/>
</dbReference>
<dbReference type="EC" id="5.6.2.3" evidence="1"/>
<dbReference type="GO" id="GO:0006310">
    <property type="term" value="P:DNA recombination"/>
    <property type="evidence" value="ECO:0007669"/>
    <property type="project" value="UniProtKB-KW"/>
</dbReference>
<dbReference type="EMBL" id="GL380040">
    <property type="protein sequence ID" value="EGT43919.1"/>
    <property type="molecule type" value="Genomic_DNA"/>
</dbReference>
<feature type="transmembrane region" description="Helical" evidence="2">
    <location>
        <begin position="133"/>
        <end position="151"/>
    </location>
</feature>
<dbReference type="SMART" id="SM00382">
    <property type="entry name" value="AAA"/>
    <property type="match status" value="1"/>
</dbReference>
<protein>
    <recommendedName>
        <fullName evidence="1">ATP-dependent DNA helicase</fullName>
        <ecNumber evidence="1">5.6.2.3</ecNumber>
    </recommendedName>
</protein>
<dbReference type="InterPro" id="IPR003593">
    <property type="entry name" value="AAA+_ATPase"/>
</dbReference>
<dbReference type="Pfam" id="PF05970">
    <property type="entry name" value="PIF1"/>
    <property type="match status" value="1"/>
</dbReference>
<dbReference type="GO" id="GO:0005524">
    <property type="term" value="F:ATP binding"/>
    <property type="evidence" value="ECO:0007669"/>
    <property type="project" value="UniProtKB-KW"/>
</dbReference>
<gene>
    <name evidence="4" type="ORF">CAEBREN_28421</name>
</gene>
<keyword evidence="1" id="KW-0378">Hydrolase</keyword>
<proteinExistence type="inferred from homology"/>
<evidence type="ECO:0000313" key="4">
    <source>
        <dbReference type="EMBL" id="EGT43919.1"/>
    </source>
</evidence>
<comment type="similarity">
    <text evidence="1">Belongs to the helicase family.</text>
</comment>
<dbReference type="SUPFAM" id="SSF52540">
    <property type="entry name" value="P-loop containing nucleoside triphosphate hydrolases"/>
    <property type="match status" value="2"/>
</dbReference>
<dbReference type="eggNOG" id="KOG0987">
    <property type="taxonomic scope" value="Eukaryota"/>
</dbReference>
<keyword evidence="1" id="KW-0547">Nucleotide-binding</keyword>
<dbReference type="CDD" id="cd18809">
    <property type="entry name" value="SF1_C_RecD"/>
    <property type="match status" value="1"/>
</dbReference>
<keyword evidence="2" id="KW-1133">Transmembrane helix</keyword>
<evidence type="ECO:0000256" key="2">
    <source>
        <dbReference type="SAM" id="Phobius"/>
    </source>
</evidence>
<reference evidence="5" key="1">
    <citation type="submission" date="2011-07" db="EMBL/GenBank/DDBJ databases">
        <authorList>
            <consortium name="Caenorhabditis brenneri Sequencing and Analysis Consortium"/>
            <person name="Wilson R.K."/>
        </authorList>
    </citation>
    <scope>NUCLEOTIDE SEQUENCE [LARGE SCALE GENOMIC DNA]</scope>
    <source>
        <strain evidence="5">PB2801</strain>
    </source>
</reference>
<dbReference type="HOGENOM" id="CLU_001613_7_2_1"/>
<dbReference type="GO" id="GO:0000723">
    <property type="term" value="P:telomere maintenance"/>
    <property type="evidence" value="ECO:0007669"/>
    <property type="project" value="InterPro"/>
</dbReference>
<keyword evidence="5" id="KW-1185">Reference proteome</keyword>
<dbReference type="GO" id="GO:0043139">
    <property type="term" value="F:5'-3' DNA helicase activity"/>
    <property type="evidence" value="ECO:0007669"/>
    <property type="project" value="UniProtKB-EC"/>
</dbReference>
<keyword evidence="2" id="KW-0812">Transmembrane</keyword>
<dbReference type="InterPro" id="IPR010285">
    <property type="entry name" value="DNA_helicase_pif1-like_DEAD"/>
</dbReference>
<dbReference type="InterPro" id="IPR051055">
    <property type="entry name" value="PIF1_helicase"/>
</dbReference>
<dbReference type="GO" id="GO:0006281">
    <property type="term" value="P:DNA repair"/>
    <property type="evidence" value="ECO:0007669"/>
    <property type="project" value="UniProtKB-KW"/>
</dbReference>
<dbReference type="GO" id="GO:0016887">
    <property type="term" value="F:ATP hydrolysis activity"/>
    <property type="evidence" value="ECO:0007669"/>
    <property type="project" value="RHEA"/>
</dbReference>
<dbReference type="OrthoDB" id="5876899at2759"/>
<evidence type="ECO:0000259" key="3">
    <source>
        <dbReference type="SMART" id="SM00382"/>
    </source>
</evidence>
<keyword evidence="1" id="KW-0067">ATP-binding</keyword>
<keyword evidence="1" id="KW-0227">DNA damage</keyword>
<feature type="transmembrane region" description="Helical" evidence="2">
    <location>
        <begin position="157"/>
        <end position="179"/>
    </location>
</feature>
<keyword evidence="1" id="KW-0233">DNA recombination</keyword>
<dbReference type="Proteomes" id="UP000008068">
    <property type="component" value="Unassembled WGS sequence"/>
</dbReference>
<evidence type="ECO:0000256" key="1">
    <source>
        <dbReference type="RuleBase" id="RU363044"/>
    </source>
</evidence>
<dbReference type="FunCoup" id="G0P3B8">
    <property type="interactions" value="5"/>
</dbReference>
<dbReference type="AlphaFoldDB" id="G0P3B8"/>
<keyword evidence="1" id="KW-0234">DNA repair</keyword>
<dbReference type="PANTHER" id="PTHR47642:SF6">
    <property type="entry name" value="ATP-DEPENDENT DNA HELICASE"/>
    <property type="match status" value="1"/>
</dbReference>
<organism evidence="5">
    <name type="scientific">Caenorhabditis brenneri</name>
    <name type="common">Nematode worm</name>
    <dbReference type="NCBI Taxonomy" id="135651"/>
    <lineage>
        <taxon>Eukaryota</taxon>
        <taxon>Metazoa</taxon>
        <taxon>Ecdysozoa</taxon>
        <taxon>Nematoda</taxon>
        <taxon>Chromadorea</taxon>
        <taxon>Rhabditida</taxon>
        <taxon>Rhabditina</taxon>
        <taxon>Rhabditomorpha</taxon>
        <taxon>Rhabditoidea</taxon>
        <taxon>Rhabditidae</taxon>
        <taxon>Peloderinae</taxon>
        <taxon>Caenorhabditis</taxon>
    </lineage>
</organism>
<comment type="catalytic activity">
    <reaction evidence="1">
        <text>ATP + H2O = ADP + phosphate + H(+)</text>
        <dbReference type="Rhea" id="RHEA:13065"/>
        <dbReference type="ChEBI" id="CHEBI:15377"/>
        <dbReference type="ChEBI" id="CHEBI:15378"/>
        <dbReference type="ChEBI" id="CHEBI:30616"/>
        <dbReference type="ChEBI" id="CHEBI:43474"/>
        <dbReference type="ChEBI" id="CHEBI:456216"/>
        <dbReference type="EC" id="5.6.2.3"/>
    </reaction>
</comment>
<dbReference type="STRING" id="135651.G0P3B8"/>
<accession>G0P3B8</accession>
<keyword evidence="2" id="KW-0472">Membrane</keyword>
<sequence length="447" mass="50780">MFQTAYKNSRLYREQQIAFDRIMEDVEKPVKKPLILFVCGPAGTGKSELIKHLYATVGEEHVLLVSPTAMGARNINGKTIHRAMNFNPRHDNDGVMPPLPSLKLLIIDEISMCDAKLFERIERRLRQLMDNDQVLFGGCTVVMFGDLLQIPPVSGKWIFECKIFFFSFALLIVFLAPIWKHHVQYTELETIVRQESDPEFGQMLKRWRLGYCSHDDKVFLDGLAEKVGQQGWNDYVSYFLSHYEMEKHLMLLSYTNATNAVLNQKVTLSLFKDEELFNISREVRVGQTVRRDLMFRVGINSRVMIFKNHPSGVNGEIGLVEGVECDSENHVKKLAMRQCGTNEAKTLEKCTLACSDDTIAIGLPIQPSYAVTFHKAQGQTLDKVFLVAREKNLPPALFYVGASRVRNRTDLHVLSPNSHTLIQADPSAIAEYIRLRCSIGLSDLPIV</sequence>
<evidence type="ECO:0000313" key="5">
    <source>
        <dbReference type="Proteomes" id="UP000008068"/>
    </source>
</evidence>
<feature type="domain" description="AAA+ ATPase" evidence="3">
    <location>
        <begin position="32"/>
        <end position="154"/>
    </location>
</feature>
<dbReference type="Gene3D" id="3.40.50.300">
    <property type="entry name" value="P-loop containing nucleotide triphosphate hydrolases"/>
    <property type="match status" value="2"/>
</dbReference>
<name>G0P3B8_CAEBE</name>
<comment type="cofactor">
    <cofactor evidence="1">
        <name>Mg(2+)</name>
        <dbReference type="ChEBI" id="CHEBI:18420"/>
    </cofactor>
</comment>
<dbReference type="InParanoid" id="G0P3B8"/>